<dbReference type="InterPro" id="IPR026906">
    <property type="entry name" value="LRR_5"/>
</dbReference>
<dbReference type="EMBL" id="JAPFFF010000016">
    <property type="protein sequence ID" value="KAK8865154.1"/>
    <property type="molecule type" value="Genomic_DNA"/>
</dbReference>
<evidence type="ECO:0008006" key="3">
    <source>
        <dbReference type="Google" id="ProtNLM"/>
    </source>
</evidence>
<keyword evidence="2" id="KW-1185">Reference proteome</keyword>
<gene>
    <name evidence="1" type="ORF">M9Y10_010688</name>
</gene>
<reference evidence="1 2" key="1">
    <citation type="submission" date="2024-04" db="EMBL/GenBank/DDBJ databases">
        <title>Tritrichomonas musculus Genome.</title>
        <authorList>
            <person name="Alves-Ferreira E."/>
            <person name="Grigg M."/>
            <person name="Lorenzi H."/>
            <person name="Galac M."/>
        </authorList>
    </citation>
    <scope>NUCLEOTIDE SEQUENCE [LARGE SCALE GENOMIC DNA]</scope>
    <source>
        <strain evidence="1 2">EAF2021</strain>
    </source>
</reference>
<dbReference type="Proteomes" id="UP001470230">
    <property type="component" value="Unassembled WGS sequence"/>
</dbReference>
<evidence type="ECO:0000313" key="1">
    <source>
        <dbReference type="EMBL" id="KAK8865154.1"/>
    </source>
</evidence>
<dbReference type="InterPro" id="IPR032675">
    <property type="entry name" value="LRR_dom_sf"/>
</dbReference>
<sequence length="138" mass="15417">MIEIKESAFYGCSGLKGSLTIPDSVISINSYSFYNCRGYDGTLKLSASLCTIRNNSFSFTNFSQIYYEGIKEPNCEGDIGFKESQLIYITNKYEGTTFCKYKIINIDPTYVPTQSPSKSLTQSPTLSQTITEVQTKTV</sequence>
<proteinExistence type="predicted"/>
<dbReference type="Gene3D" id="3.80.10.10">
    <property type="entry name" value="Ribonuclease Inhibitor"/>
    <property type="match status" value="1"/>
</dbReference>
<evidence type="ECO:0000313" key="2">
    <source>
        <dbReference type="Proteomes" id="UP001470230"/>
    </source>
</evidence>
<dbReference type="Pfam" id="PF13306">
    <property type="entry name" value="LRR_5"/>
    <property type="match status" value="1"/>
</dbReference>
<protein>
    <recommendedName>
        <fullName evidence="3">Surface antigen BspA-like</fullName>
    </recommendedName>
</protein>
<organism evidence="1 2">
    <name type="scientific">Tritrichomonas musculus</name>
    <dbReference type="NCBI Taxonomy" id="1915356"/>
    <lineage>
        <taxon>Eukaryota</taxon>
        <taxon>Metamonada</taxon>
        <taxon>Parabasalia</taxon>
        <taxon>Tritrichomonadida</taxon>
        <taxon>Tritrichomonadidae</taxon>
        <taxon>Tritrichomonas</taxon>
    </lineage>
</organism>
<name>A0ABR2ILI2_9EUKA</name>
<accession>A0ABR2ILI2</accession>
<comment type="caution">
    <text evidence="1">The sequence shown here is derived from an EMBL/GenBank/DDBJ whole genome shotgun (WGS) entry which is preliminary data.</text>
</comment>